<keyword evidence="2" id="KW-0539">Nucleus</keyword>
<protein>
    <submittedName>
        <fullName evidence="6">Oidioi.mRNA.OKI2018_I69.chr1.g223.t1.cds</fullName>
    </submittedName>
</protein>
<evidence type="ECO:0000259" key="5">
    <source>
        <dbReference type="Pfam" id="PF04821"/>
    </source>
</evidence>
<dbReference type="Proteomes" id="UP001158576">
    <property type="component" value="Chromosome 1"/>
</dbReference>
<proteinExistence type="predicted"/>
<dbReference type="EMBL" id="OU015566">
    <property type="protein sequence ID" value="CAG5102271.1"/>
    <property type="molecule type" value="Genomic_DNA"/>
</dbReference>
<name>A0ABN7SJ62_OIKDI</name>
<evidence type="ECO:0000256" key="1">
    <source>
        <dbReference type="ARBA" id="ARBA00004123"/>
    </source>
</evidence>
<feature type="region of interest" description="Disordered" evidence="4">
    <location>
        <begin position="662"/>
        <end position="707"/>
    </location>
</feature>
<organism evidence="6 7">
    <name type="scientific">Oikopleura dioica</name>
    <name type="common">Tunicate</name>
    <dbReference type="NCBI Taxonomy" id="34765"/>
    <lineage>
        <taxon>Eukaryota</taxon>
        <taxon>Metazoa</taxon>
        <taxon>Chordata</taxon>
        <taxon>Tunicata</taxon>
        <taxon>Appendicularia</taxon>
        <taxon>Copelata</taxon>
        <taxon>Oikopleuridae</taxon>
        <taxon>Oikopleura</taxon>
    </lineage>
</organism>
<accession>A0ABN7SJ62</accession>
<evidence type="ECO:0000256" key="4">
    <source>
        <dbReference type="SAM" id="MobiDB-lite"/>
    </source>
</evidence>
<reference evidence="6 7" key="1">
    <citation type="submission" date="2021-04" db="EMBL/GenBank/DDBJ databases">
        <authorList>
            <person name="Bliznina A."/>
        </authorList>
    </citation>
    <scope>NUCLEOTIDE SEQUENCE [LARGE SCALE GENOMIC DNA]</scope>
</reference>
<gene>
    <name evidence="6" type="ORF">OKIOD_LOCUS8988</name>
</gene>
<dbReference type="PANTHER" id="PTHR22940:SF4">
    <property type="entry name" value="PROTEIN TIMELESS HOMOLOG"/>
    <property type="match status" value="1"/>
</dbReference>
<dbReference type="Pfam" id="PF04821">
    <property type="entry name" value="TIMELESS"/>
    <property type="match status" value="1"/>
</dbReference>
<keyword evidence="3" id="KW-0131">Cell cycle</keyword>
<evidence type="ECO:0000313" key="6">
    <source>
        <dbReference type="EMBL" id="CAG5102271.1"/>
    </source>
</evidence>
<dbReference type="InterPro" id="IPR006906">
    <property type="entry name" value="Timeless_N"/>
</dbReference>
<evidence type="ECO:0000256" key="3">
    <source>
        <dbReference type="ARBA" id="ARBA00023306"/>
    </source>
</evidence>
<keyword evidence="7" id="KW-1185">Reference proteome</keyword>
<evidence type="ECO:0000313" key="7">
    <source>
        <dbReference type="Proteomes" id="UP001158576"/>
    </source>
</evidence>
<sequence>MDLLFMNIDLLSLTSEIGYVEDGVYKPDENCSETLAQINELIQEDDELGSMRQQLAASNIFETDLLPLFEHQNDEDAIFDPLIKFMSAITCPLSTKANDKVHSVNKKIMDDHQEAFKRQFAKAVYWVRIREKIEKGLKKEYTKSLKEVTGYSFNLVRNLIDIDSEFGNERTLCCFADSGIAKLIQFVGLEEKMNIWHLHVTEIIYSLYKDIIQSSLKMETTLDPLSFKRFTSAPRKLDDCSIDYSPAMDHRLSICDQIKGTTTLFLRFYMDSFYESTSEVLLTSLRKKIDSVGRNSKHAIAGMCLWFIRFLGFFEAELKEFSTVERLNRINTIGIDLADSLVPLTERNDDFLNHASLFFLAFAQIARENAQFKEFTDVNLKIQAITNAKLRTLIQSKNLAEQKLGIAMCACLIMTTTKEEEESTLSVVKEMEIVKSVLLFIEHEHPAKIDDVLVTAIYDVLEIFSTSIKELTTPHFMKLVLLKSETSHPLPSKICRIINESTSSEVELRQKLENLSAGDADLLRELCVLFSVSNEPISKKRATEIGDVQPVLHEKYQALLNDSSKVAFFKWLREIALSPSSSNNSSLLLFEKAPAPVLEMLDNPEIQDFLSDLGCLRNQSGNWHSPKESVLEKMRNLTETMANVNCGVDTIAALTARSLTAQKKKKKRGIGKNKNEGKSADLSQKKFSTTPSSIFGVRRAPPPQLSN</sequence>
<feature type="compositionally biased region" description="Basic residues" evidence="4">
    <location>
        <begin position="662"/>
        <end position="671"/>
    </location>
</feature>
<feature type="compositionally biased region" description="Polar residues" evidence="4">
    <location>
        <begin position="681"/>
        <end position="693"/>
    </location>
</feature>
<dbReference type="InterPro" id="IPR044998">
    <property type="entry name" value="Timeless"/>
</dbReference>
<feature type="domain" description="Timeless N-terminal" evidence="5">
    <location>
        <begin position="24"/>
        <end position="217"/>
    </location>
</feature>
<dbReference type="PANTHER" id="PTHR22940">
    <property type="entry name" value="TIMEOUT/TIMELESS-2"/>
    <property type="match status" value="1"/>
</dbReference>
<comment type="subcellular location">
    <subcellularLocation>
        <location evidence="1">Nucleus</location>
    </subcellularLocation>
</comment>
<evidence type="ECO:0000256" key="2">
    <source>
        <dbReference type="ARBA" id="ARBA00023242"/>
    </source>
</evidence>